<protein>
    <submittedName>
        <fullName evidence="2">Uncharacterized protein</fullName>
    </submittedName>
</protein>
<dbReference type="AlphaFoldDB" id="A0A2A9PFT2"/>
<name>A0A2A9PFT2_OPHUN</name>
<feature type="region of interest" description="Disordered" evidence="1">
    <location>
        <begin position="28"/>
        <end position="61"/>
    </location>
</feature>
<gene>
    <name evidence="2" type="ORF">XA68_11276</name>
</gene>
<evidence type="ECO:0000313" key="2">
    <source>
        <dbReference type="EMBL" id="PFH60249.1"/>
    </source>
</evidence>
<evidence type="ECO:0000256" key="1">
    <source>
        <dbReference type="SAM" id="MobiDB-lite"/>
    </source>
</evidence>
<accession>A0A2A9PFT2</accession>
<comment type="caution">
    <text evidence="2">The sequence shown here is derived from an EMBL/GenBank/DDBJ whole genome shotgun (WGS) entry which is preliminary data.</text>
</comment>
<keyword evidence="3" id="KW-1185">Reference proteome</keyword>
<evidence type="ECO:0000313" key="3">
    <source>
        <dbReference type="Proteomes" id="UP000037136"/>
    </source>
</evidence>
<sequence length="364" mass="40155">MRTPSFFADILFSATLLHAPSLCRRESIKKASSPATTGGPAISRYHRDPGRQSSCRASSHDLAPSATAETVLSAVGVVTSFTTAAKNTKSWTEMVISKLVPRTNLGDVFETAVGQFHTIPETRPYLNARTRLLNVLLQTFCLVGGRVDAVEFALHHALELVRLNRFYDHEVRKPTTSSSGMQECDIKDADLLEPPVEFCHAINVVNPLWRILVTLIKVRLLLDLRAIQNATRALRGTLPLELVHLVCRELVGDAVRSRPKLWRGGVDETARAIDAIKSHVKMLYISVDKLVPHLWSALLDFPTDYVPVQIFQPSMEELAFKMASCSCRGWAETPGAVELVKSLRSFLASNAEPGSEVKDEMGGT</sequence>
<dbReference type="EMBL" id="LAZP02000141">
    <property type="protein sequence ID" value="PFH60249.1"/>
    <property type="molecule type" value="Genomic_DNA"/>
</dbReference>
<organism evidence="2 3">
    <name type="scientific">Ophiocordyceps unilateralis</name>
    <name type="common">Zombie-ant fungus</name>
    <name type="synonym">Torrubia unilateralis</name>
    <dbReference type="NCBI Taxonomy" id="268505"/>
    <lineage>
        <taxon>Eukaryota</taxon>
        <taxon>Fungi</taxon>
        <taxon>Dikarya</taxon>
        <taxon>Ascomycota</taxon>
        <taxon>Pezizomycotina</taxon>
        <taxon>Sordariomycetes</taxon>
        <taxon>Hypocreomycetidae</taxon>
        <taxon>Hypocreales</taxon>
        <taxon>Ophiocordycipitaceae</taxon>
        <taxon>Ophiocordyceps</taxon>
    </lineage>
</organism>
<dbReference type="Proteomes" id="UP000037136">
    <property type="component" value="Unassembled WGS sequence"/>
</dbReference>
<reference evidence="2 3" key="2">
    <citation type="journal article" date="2017" name="Sci. Rep.">
        <title>Ant-infecting Ophiocordyceps genomes reveal a high diversity of potential behavioral manipulation genes and a possible major role for enterotoxins.</title>
        <authorList>
            <person name="de Bekker C."/>
            <person name="Ohm R.A."/>
            <person name="Evans H.C."/>
            <person name="Brachmann A."/>
            <person name="Hughes D.P."/>
        </authorList>
    </citation>
    <scope>NUCLEOTIDE SEQUENCE [LARGE SCALE GENOMIC DNA]</scope>
    <source>
        <strain evidence="2 3">SC16a</strain>
    </source>
</reference>
<proteinExistence type="predicted"/>
<dbReference type="OrthoDB" id="5952526at2759"/>
<reference evidence="2 3" key="1">
    <citation type="journal article" date="2015" name="BMC Genomics">
        <title>Gene expression during zombie ant biting behavior reflects the complexity underlying fungal parasitic behavioral manipulation.</title>
        <authorList>
            <person name="de Bekker C."/>
            <person name="Ohm R.A."/>
            <person name="Loreto R.G."/>
            <person name="Sebastian A."/>
            <person name="Albert I."/>
            <person name="Merrow M."/>
            <person name="Brachmann A."/>
            <person name="Hughes D.P."/>
        </authorList>
    </citation>
    <scope>NUCLEOTIDE SEQUENCE [LARGE SCALE GENOMIC DNA]</scope>
    <source>
        <strain evidence="2 3">SC16a</strain>
    </source>
</reference>